<protein>
    <recommendedName>
        <fullName evidence="5">FIST domain-containing protein</fullName>
    </recommendedName>
</protein>
<dbReference type="AlphaFoldDB" id="A0A848LHP5"/>
<evidence type="ECO:0000259" key="2">
    <source>
        <dbReference type="SMART" id="SM01204"/>
    </source>
</evidence>
<sequence length="388" mass="41817">MAQVKMQTARTTLKEPDAAAEDLLSQLGGGAAPKLVTMFASRERDQLALNRAIRARLPPTTRLVGATTAGELDNTGIHEGSVVLGALYGDLEVGLGLGSGLSVDAIGAGAAAIKRACENLGVRQQDLDPRRYVGLVIDDGFRYKKEELLLGILEKSQTLVLVGGGASDHNRDPARQSALIHVDGEVASDAVLVALFRTNAPWAALRSHWYVPTGEKLTITKVDESHTRALEIDGQPAAKRYAEILGVEDVNQLEFGTPHGFAVRPTALRVGREYFIRAAWKPQDDGSILFANLLEEGTELELMKLGDMAGMTRSFFTEELPRRVQNPQAALLFHCGGRMWYASATNTVAQLAETLKAAPTAAGMNVHFEIYSGFHINTTLTTLVFGAN</sequence>
<dbReference type="Pfam" id="PF10442">
    <property type="entry name" value="FIST_C"/>
    <property type="match status" value="1"/>
</dbReference>
<evidence type="ECO:0000313" key="4">
    <source>
        <dbReference type="Proteomes" id="UP000518300"/>
    </source>
</evidence>
<proteinExistence type="predicted"/>
<accession>A0A848LHP5</accession>
<dbReference type="Proteomes" id="UP000518300">
    <property type="component" value="Unassembled WGS sequence"/>
</dbReference>
<name>A0A848LHP5_9BACT</name>
<dbReference type="RefSeq" id="WP_169345529.1">
    <property type="nucleotide sequence ID" value="NZ_JABBJJ010000061.1"/>
</dbReference>
<evidence type="ECO:0000313" key="3">
    <source>
        <dbReference type="EMBL" id="NMO16238.1"/>
    </source>
</evidence>
<organism evidence="3 4">
    <name type="scientific">Pyxidicoccus fallax</name>
    <dbReference type="NCBI Taxonomy" id="394095"/>
    <lineage>
        <taxon>Bacteria</taxon>
        <taxon>Pseudomonadati</taxon>
        <taxon>Myxococcota</taxon>
        <taxon>Myxococcia</taxon>
        <taxon>Myxococcales</taxon>
        <taxon>Cystobacterineae</taxon>
        <taxon>Myxococcaceae</taxon>
        <taxon>Pyxidicoccus</taxon>
    </lineage>
</organism>
<dbReference type="EMBL" id="JABBJJ010000061">
    <property type="protein sequence ID" value="NMO16238.1"/>
    <property type="molecule type" value="Genomic_DNA"/>
</dbReference>
<comment type="caution">
    <text evidence="3">The sequence shown here is derived from an EMBL/GenBank/DDBJ whole genome shotgun (WGS) entry which is preliminary data.</text>
</comment>
<evidence type="ECO:0008006" key="5">
    <source>
        <dbReference type="Google" id="ProtNLM"/>
    </source>
</evidence>
<feature type="domain" description="FIST" evidence="1">
    <location>
        <begin position="32"/>
        <end position="236"/>
    </location>
</feature>
<dbReference type="InterPro" id="IPR019494">
    <property type="entry name" value="FIST_C"/>
</dbReference>
<keyword evidence="4" id="KW-1185">Reference proteome</keyword>
<dbReference type="Pfam" id="PF08495">
    <property type="entry name" value="FIST"/>
    <property type="match status" value="1"/>
</dbReference>
<reference evidence="3 4" key="1">
    <citation type="submission" date="2020-04" db="EMBL/GenBank/DDBJ databases">
        <title>Draft genome of Pyxidicoccus fallax type strain.</title>
        <authorList>
            <person name="Whitworth D.E."/>
        </authorList>
    </citation>
    <scope>NUCLEOTIDE SEQUENCE [LARGE SCALE GENOMIC DNA]</scope>
    <source>
        <strain evidence="3 4">DSM 14698</strain>
    </source>
</reference>
<dbReference type="PANTHER" id="PTHR40252">
    <property type="entry name" value="BLR0328 PROTEIN"/>
    <property type="match status" value="1"/>
</dbReference>
<dbReference type="InterPro" id="IPR013702">
    <property type="entry name" value="FIST_domain_N"/>
</dbReference>
<gene>
    <name evidence="3" type="ORF">HG543_15460</name>
</gene>
<evidence type="ECO:0000259" key="1">
    <source>
        <dbReference type="SMART" id="SM00897"/>
    </source>
</evidence>
<dbReference type="SMART" id="SM01204">
    <property type="entry name" value="FIST_C"/>
    <property type="match status" value="1"/>
</dbReference>
<dbReference type="SMART" id="SM00897">
    <property type="entry name" value="FIST"/>
    <property type="match status" value="1"/>
</dbReference>
<dbReference type="PANTHER" id="PTHR40252:SF2">
    <property type="entry name" value="BLR0328 PROTEIN"/>
    <property type="match status" value="1"/>
</dbReference>
<feature type="domain" description="FIST C-domain" evidence="2">
    <location>
        <begin position="237"/>
        <end position="373"/>
    </location>
</feature>